<evidence type="ECO:0000259" key="4">
    <source>
        <dbReference type="Pfam" id="PF07627"/>
    </source>
</evidence>
<dbReference type="InterPro" id="IPR013042">
    <property type="entry name" value="DUF1592"/>
</dbReference>
<dbReference type="InterPro" id="IPR013036">
    <property type="entry name" value="DUF1587"/>
</dbReference>
<feature type="domain" description="DUF1585" evidence="2">
    <location>
        <begin position="691"/>
        <end position="764"/>
    </location>
</feature>
<proteinExistence type="predicted"/>
<dbReference type="Pfam" id="PF07624">
    <property type="entry name" value="PSD2"/>
    <property type="match status" value="1"/>
</dbReference>
<dbReference type="Pfam" id="PF07637">
    <property type="entry name" value="PSD5"/>
    <property type="match status" value="1"/>
</dbReference>
<evidence type="ECO:0000259" key="5">
    <source>
        <dbReference type="Pfam" id="PF07631"/>
    </source>
</evidence>
<evidence type="ECO:0000259" key="6">
    <source>
        <dbReference type="Pfam" id="PF07637"/>
    </source>
</evidence>
<feature type="domain" description="DUF1588" evidence="4">
    <location>
        <begin position="579"/>
        <end position="678"/>
    </location>
</feature>
<evidence type="ECO:0008006" key="9">
    <source>
        <dbReference type="Google" id="ProtNLM"/>
    </source>
</evidence>
<feature type="domain" description="DUF1595" evidence="6">
    <location>
        <begin position="361"/>
        <end position="421"/>
    </location>
</feature>
<name>A0A517VU69_9PLAN</name>
<evidence type="ECO:0000259" key="3">
    <source>
        <dbReference type="Pfam" id="PF07626"/>
    </source>
</evidence>
<evidence type="ECO:0000313" key="8">
    <source>
        <dbReference type="Proteomes" id="UP000318704"/>
    </source>
</evidence>
<evidence type="ECO:0000256" key="1">
    <source>
        <dbReference type="SAM" id="MobiDB-lite"/>
    </source>
</evidence>
<protein>
    <recommendedName>
        <fullName evidence="9">Cytochrome c domain-containing protein</fullName>
    </recommendedName>
</protein>
<dbReference type="InterPro" id="IPR011478">
    <property type="entry name" value="DUF1585"/>
</dbReference>
<feature type="domain" description="DUF1587" evidence="3">
    <location>
        <begin position="149"/>
        <end position="213"/>
    </location>
</feature>
<dbReference type="InterPro" id="IPR013043">
    <property type="entry name" value="DUF1595"/>
</dbReference>
<feature type="compositionally biased region" description="Polar residues" evidence="1">
    <location>
        <begin position="10"/>
        <end position="21"/>
    </location>
</feature>
<reference evidence="7 8" key="1">
    <citation type="submission" date="2019-03" db="EMBL/GenBank/DDBJ databases">
        <title>Deep-cultivation of Planctomycetes and their phenomic and genomic characterization uncovers novel biology.</title>
        <authorList>
            <person name="Wiegand S."/>
            <person name="Jogler M."/>
            <person name="Boedeker C."/>
            <person name="Pinto D."/>
            <person name="Vollmers J."/>
            <person name="Rivas-Marin E."/>
            <person name="Kohn T."/>
            <person name="Peeters S.H."/>
            <person name="Heuer A."/>
            <person name="Rast P."/>
            <person name="Oberbeckmann S."/>
            <person name="Bunk B."/>
            <person name="Jeske O."/>
            <person name="Meyerdierks A."/>
            <person name="Storesund J.E."/>
            <person name="Kallscheuer N."/>
            <person name="Luecker S."/>
            <person name="Lage O.M."/>
            <person name="Pohl T."/>
            <person name="Merkel B.J."/>
            <person name="Hornburger P."/>
            <person name="Mueller R.-W."/>
            <person name="Bruemmer F."/>
            <person name="Labrenz M."/>
            <person name="Spormann A.M."/>
            <person name="Op den Camp H."/>
            <person name="Overmann J."/>
            <person name="Amann R."/>
            <person name="Jetten M.S.M."/>
            <person name="Mascher T."/>
            <person name="Medema M.H."/>
            <person name="Devos D.P."/>
            <person name="Kaster A.-K."/>
            <person name="Ovreas L."/>
            <person name="Rohde M."/>
            <person name="Galperin M.Y."/>
            <person name="Jogler C."/>
        </authorList>
    </citation>
    <scope>NUCLEOTIDE SEQUENCE [LARGE SCALE GENOMIC DNA]</scope>
    <source>
        <strain evidence="7 8">V144</strain>
    </source>
</reference>
<dbReference type="AlphaFoldDB" id="A0A517VU69"/>
<dbReference type="KEGG" id="gaw:V144x_20100"/>
<sequence>MFIPGEFSRSLPSPESTSQPETGLNMRIALLCQIAFLMSSNSFAASPEPADYFEKSVRPVLVKYCADCHDPKDSKNDVGLLKAITADEISQSRKIWHSASHQLRNRTMPPADEPQPTEAERLRIANWIETYLRETACNHGPHAGRVLPRRLNRTEYDHTIRDLFGLELKFSEKFPNDGAGGEGFDNNGETLFLPPILMERYLEAAQQVLDAAIITPPLVKTYLASDFLPPATKRQQGTRTIPTGKEITVIESIYLTSDYEVKIKFQLPEKNSTNVILKIDGIKAHRFKLSDQTDQTVSTNVRLMRGLHSITLAVPNEEPSVKVASMELTEQRGKPFLTKKELHQRIFQVAGKDLPQNRDAAQKIIREIARKAYRRPLTEDELSQLMQLYDRAAKRNDPYEERIKLSLKAVLVSPHFLFRTEANKTQAGIQPISEYELATRLSYFFWASTPDEELLQLADQGQLHKESVLNQQITRMLADAKARSLSKLFTEQWLGTKDVGGRVAPVGGDFRDVYSTELALDFREEAIQMMDYIFQKNRSLLEIVDANYAFLNQRLAKHYGVEGVKGRKFRKVSITDGKRGGVLGLGGVHMLTSYPKRTSPVLRGAWVLETLLGTPVPSPPPGVPPLKEKSKQNKKRSIRQVLEAHREHATCAACHDIIDPIGFGLENYDLFGRWREKERGQPVDATGEFPSGETFAGPAELKKVLLKRKDELARHFTAKILGYALGRSLEDADACTIETIVKKLEQNNYQSQTLIREIVFSTPFLYRDGVMAEVESEKTK</sequence>
<feature type="domain" description="DUF1592" evidence="5">
    <location>
        <begin position="432"/>
        <end position="561"/>
    </location>
</feature>
<feature type="region of interest" description="Disordered" evidence="1">
    <location>
        <begin position="1"/>
        <end position="21"/>
    </location>
</feature>
<organism evidence="7 8">
    <name type="scientific">Gimesia aquarii</name>
    <dbReference type="NCBI Taxonomy" id="2527964"/>
    <lineage>
        <taxon>Bacteria</taxon>
        <taxon>Pseudomonadati</taxon>
        <taxon>Planctomycetota</taxon>
        <taxon>Planctomycetia</taxon>
        <taxon>Planctomycetales</taxon>
        <taxon>Planctomycetaceae</taxon>
        <taxon>Gimesia</taxon>
    </lineage>
</organism>
<dbReference type="EMBL" id="CP037920">
    <property type="protein sequence ID" value="QDT96552.1"/>
    <property type="molecule type" value="Genomic_DNA"/>
</dbReference>
<dbReference type="Pfam" id="PF07627">
    <property type="entry name" value="PSCyt3"/>
    <property type="match status" value="1"/>
</dbReference>
<dbReference type="Pfam" id="PF07631">
    <property type="entry name" value="PSD4"/>
    <property type="match status" value="1"/>
</dbReference>
<dbReference type="Proteomes" id="UP000318704">
    <property type="component" value="Chromosome"/>
</dbReference>
<dbReference type="InterPro" id="IPR013039">
    <property type="entry name" value="DUF1588"/>
</dbReference>
<dbReference type="Pfam" id="PF07626">
    <property type="entry name" value="PSD3"/>
    <property type="match status" value="1"/>
</dbReference>
<gene>
    <name evidence="7" type="ORF">V144x_20100</name>
</gene>
<evidence type="ECO:0000259" key="2">
    <source>
        <dbReference type="Pfam" id="PF07624"/>
    </source>
</evidence>
<accession>A0A517VU69</accession>
<evidence type="ECO:0000313" key="7">
    <source>
        <dbReference type="EMBL" id="QDT96552.1"/>
    </source>
</evidence>